<gene>
    <name evidence="1" type="ORF">CLUMA_CG000392</name>
</gene>
<sequence>MDLRSRFLSKSFSYVILVNGALCLKRVRQKLILSLKTTNKRHRTKKQTRLCMLQGDIYIKLGKTSYNRISRDTLDT</sequence>
<evidence type="ECO:0000313" key="1">
    <source>
        <dbReference type="EMBL" id="CRK86435.1"/>
    </source>
</evidence>
<protein>
    <submittedName>
        <fullName evidence="1">CLUMA_CG000392, isoform A</fullName>
    </submittedName>
</protein>
<dbReference type="AlphaFoldDB" id="A0A1J1HF28"/>
<name>A0A1J1HF28_9DIPT</name>
<proteinExistence type="predicted"/>
<organism evidence="1 2">
    <name type="scientific">Clunio marinus</name>
    <dbReference type="NCBI Taxonomy" id="568069"/>
    <lineage>
        <taxon>Eukaryota</taxon>
        <taxon>Metazoa</taxon>
        <taxon>Ecdysozoa</taxon>
        <taxon>Arthropoda</taxon>
        <taxon>Hexapoda</taxon>
        <taxon>Insecta</taxon>
        <taxon>Pterygota</taxon>
        <taxon>Neoptera</taxon>
        <taxon>Endopterygota</taxon>
        <taxon>Diptera</taxon>
        <taxon>Nematocera</taxon>
        <taxon>Chironomoidea</taxon>
        <taxon>Chironomidae</taxon>
        <taxon>Clunio</taxon>
    </lineage>
</organism>
<keyword evidence="2" id="KW-1185">Reference proteome</keyword>
<accession>A0A1J1HF28</accession>
<reference evidence="1 2" key="1">
    <citation type="submission" date="2015-04" db="EMBL/GenBank/DDBJ databases">
        <authorList>
            <person name="Syromyatnikov M.Y."/>
            <person name="Popov V.N."/>
        </authorList>
    </citation>
    <scope>NUCLEOTIDE SEQUENCE [LARGE SCALE GENOMIC DNA]</scope>
</reference>
<dbReference type="EMBL" id="CVRI01000001">
    <property type="protein sequence ID" value="CRK86435.1"/>
    <property type="molecule type" value="Genomic_DNA"/>
</dbReference>
<dbReference type="Proteomes" id="UP000183832">
    <property type="component" value="Unassembled WGS sequence"/>
</dbReference>
<evidence type="ECO:0000313" key="2">
    <source>
        <dbReference type="Proteomes" id="UP000183832"/>
    </source>
</evidence>